<dbReference type="Pfam" id="PF00072">
    <property type="entry name" value="Response_reg"/>
    <property type="match status" value="1"/>
</dbReference>
<dbReference type="InterPro" id="IPR011006">
    <property type="entry name" value="CheY-like_superfamily"/>
</dbReference>
<dbReference type="PROSITE" id="PS50110">
    <property type="entry name" value="RESPONSE_REGULATORY"/>
    <property type="match status" value="1"/>
</dbReference>
<protein>
    <recommendedName>
        <fullName evidence="3">Response regulatory domain-containing protein</fullName>
    </recommendedName>
</protein>
<dbReference type="SUPFAM" id="SSF52172">
    <property type="entry name" value="CheY-like"/>
    <property type="match status" value="1"/>
</dbReference>
<evidence type="ECO:0000259" key="3">
    <source>
        <dbReference type="PROSITE" id="PS50110"/>
    </source>
</evidence>
<name>A0A517QNZ3_9PLAN</name>
<evidence type="ECO:0000256" key="2">
    <source>
        <dbReference type="PROSITE-ProRule" id="PRU00169"/>
    </source>
</evidence>
<dbReference type="PANTHER" id="PTHR44591">
    <property type="entry name" value="STRESS RESPONSE REGULATOR PROTEIN 1"/>
    <property type="match status" value="1"/>
</dbReference>
<dbReference type="PANTHER" id="PTHR44591:SF3">
    <property type="entry name" value="RESPONSE REGULATORY DOMAIN-CONTAINING PROTEIN"/>
    <property type="match status" value="1"/>
</dbReference>
<reference evidence="4 5" key="1">
    <citation type="submission" date="2019-02" db="EMBL/GenBank/DDBJ databases">
        <title>Deep-cultivation of Planctomycetes and their phenomic and genomic characterization uncovers novel biology.</title>
        <authorList>
            <person name="Wiegand S."/>
            <person name="Jogler M."/>
            <person name="Boedeker C."/>
            <person name="Pinto D."/>
            <person name="Vollmers J."/>
            <person name="Rivas-Marin E."/>
            <person name="Kohn T."/>
            <person name="Peeters S.H."/>
            <person name="Heuer A."/>
            <person name="Rast P."/>
            <person name="Oberbeckmann S."/>
            <person name="Bunk B."/>
            <person name="Jeske O."/>
            <person name="Meyerdierks A."/>
            <person name="Storesund J.E."/>
            <person name="Kallscheuer N."/>
            <person name="Luecker S."/>
            <person name="Lage O.M."/>
            <person name="Pohl T."/>
            <person name="Merkel B.J."/>
            <person name="Hornburger P."/>
            <person name="Mueller R.-W."/>
            <person name="Bruemmer F."/>
            <person name="Labrenz M."/>
            <person name="Spormann A.M."/>
            <person name="Op den Camp H."/>
            <person name="Overmann J."/>
            <person name="Amann R."/>
            <person name="Jetten M.S.M."/>
            <person name="Mascher T."/>
            <person name="Medema M.H."/>
            <person name="Devos D.P."/>
            <person name="Kaster A.-K."/>
            <person name="Ovreas L."/>
            <person name="Rohde M."/>
            <person name="Galperin M.Y."/>
            <person name="Jogler C."/>
        </authorList>
    </citation>
    <scope>NUCLEOTIDE SEQUENCE [LARGE SCALE GENOMIC DNA]</scope>
    <source>
        <strain evidence="4 5">Mal48</strain>
    </source>
</reference>
<gene>
    <name evidence="4" type="ORF">Mal48_26230</name>
</gene>
<sequence>MSTQTVLVIDDSSTIRKMVDSHLSQAGYRVVLAPTAEKGLELAPQLIPDIILLDHQLPGTTGIEVCKKIIAMPECRSIPFVVSSTLRKQAYVEYMDIANVVDSLPKPFKPELLKITIANALEVGAMIVSSQSDGTAVPEVVEEVSDSSLSGDFSWVSLREVLDFLNNGNKHGVLEIELEHDRVWFYLDQGRIQAVVSSSVTPEDVASKLPESLKELAPVLRFTMSSGFNSQVDGFVELLDRKVLDPRLLRTLLRFQAAYLTWQCFKKTPIAFSFSASRELPALFRRTPLQSSLAGILVEASMSCGKDEKTSIDENKGWIRRGLRGQNLDRSGLGAKQLQLLTHLGAEPIATELLAEKVDLSLEETYRCLEGFRIADWVDVQTVASGRNLVALESNPEGSSLLREILADSSNPWSGKVVRDEFGLQLLVNRKAADYLLVEVTGEDELRLPKCLEGKVTELLATTPIGLIAPEEGNCPPLADELSELLVIHRPYSYDEVLDVLNLLPESKIPSGKSSGIDMNELLSVGESK</sequence>
<dbReference type="KEGG" id="tpol:Mal48_26230"/>
<dbReference type="OrthoDB" id="236568at2"/>
<evidence type="ECO:0000256" key="1">
    <source>
        <dbReference type="ARBA" id="ARBA00022553"/>
    </source>
</evidence>
<organism evidence="4 5">
    <name type="scientific">Thalassoglobus polymorphus</name>
    <dbReference type="NCBI Taxonomy" id="2527994"/>
    <lineage>
        <taxon>Bacteria</taxon>
        <taxon>Pseudomonadati</taxon>
        <taxon>Planctomycetota</taxon>
        <taxon>Planctomycetia</taxon>
        <taxon>Planctomycetales</taxon>
        <taxon>Planctomycetaceae</taxon>
        <taxon>Thalassoglobus</taxon>
    </lineage>
</organism>
<dbReference type="AlphaFoldDB" id="A0A517QNZ3"/>
<dbReference type="InterPro" id="IPR001789">
    <property type="entry name" value="Sig_transdc_resp-reg_receiver"/>
</dbReference>
<feature type="domain" description="Response regulatory" evidence="3">
    <location>
        <begin position="5"/>
        <end position="121"/>
    </location>
</feature>
<dbReference type="EMBL" id="CP036267">
    <property type="protein sequence ID" value="QDT33370.1"/>
    <property type="molecule type" value="Genomic_DNA"/>
</dbReference>
<evidence type="ECO:0000313" key="5">
    <source>
        <dbReference type="Proteomes" id="UP000315724"/>
    </source>
</evidence>
<accession>A0A517QNZ3</accession>
<dbReference type="RefSeq" id="WP_145199562.1">
    <property type="nucleotide sequence ID" value="NZ_CP036267.1"/>
</dbReference>
<proteinExistence type="predicted"/>
<dbReference type="Pfam" id="PF14332">
    <property type="entry name" value="DUF4388"/>
    <property type="match status" value="1"/>
</dbReference>
<feature type="modified residue" description="4-aspartylphosphate" evidence="2">
    <location>
        <position position="54"/>
    </location>
</feature>
<dbReference type="Proteomes" id="UP000315724">
    <property type="component" value="Chromosome"/>
</dbReference>
<keyword evidence="5" id="KW-1185">Reference proteome</keyword>
<dbReference type="InterPro" id="IPR050595">
    <property type="entry name" value="Bact_response_regulator"/>
</dbReference>
<dbReference type="SMART" id="SM00448">
    <property type="entry name" value="REC"/>
    <property type="match status" value="1"/>
</dbReference>
<dbReference type="InterPro" id="IPR025497">
    <property type="entry name" value="PatA-like_N"/>
</dbReference>
<dbReference type="Gene3D" id="3.40.50.2300">
    <property type="match status" value="1"/>
</dbReference>
<dbReference type="GO" id="GO:0000160">
    <property type="term" value="P:phosphorelay signal transduction system"/>
    <property type="evidence" value="ECO:0007669"/>
    <property type="project" value="InterPro"/>
</dbReference>
<keyword evidence="1 2" id="KW-0597">Phosphoprotein</keyword>
<evidence type="ECO:0000313" key="4">
    <source>
        <dbReference type="EMBL" id="QDT33370.1"/>
    </source>
</evidence>